<dbReference type="EMBL" id="JASGBP010000011">
    <property type="protein sequence ID" value="MDI9258347.1"/>
    <property type="molecule type" value="Genomic_DNA"/>
</dbReference>
<evidence type="ECO:0000259" key="7">
    <source>
        <dbReference type="Pfam" id="PF04542"/>
    </source>
</evidence>
<dbReference type="PANTHER" id="PTHR43133:SF8">
    <property type="entry name" value="RNA POLYMERASE SIGMA FACTOR HI_1459-RELATED"/>
    <property type="match status" value="1"/>
</dbReference>
<dbReference type="InterPro" id="IPR039425">
    <property type="entry name" value="RNA_pol_sigma-70-like"/>
</dbReference>
<dbReference type="PANTHER" id="PTHR43133">
    <property type="entry name" value="RNA POLYMERASE ECF-TYPE SIGMA FACTO"/>
    <property type="match status" value="1"/>
</dbReference>
<keyword evidence="2 6" id="KW-0805">Transcription regulation</keyword>
<feature type="domain" description="RNA polymerase sigma factor 70 region 4 type 2" evidence="8">
    <location>
        <begin position="116"/>
        <end position="167"/>
    </location>
</feature>
<comment type="caution">
    <text evidence="9">The sequence shown here is derived from an EMBL/GenBank/DDBJ whole genome shotgun (WGS) entry which is preliminary data.</text>
</comment>
<dbReference type="InterPro" id="IPR013249">
    <property type="entry name" value="RNA_pol_sigma70_r4_t2"/>
</dbReference>
<dbReference type="RefSeq" id="WP_283240014.1">
    <property type="nucleotide sequence ID" value="NZ_JASGBP010000011.1"/>
</dbReference>
<accession>A0ABT6XU47</accession>
<sequence length="183" mass="21313">MQQPNAAFKSMYQEYKTLVFNMALHYLQNREDAEEVTQDVFVKVYHSLDTFNHQSSPKTWLYRITINQCLDVVKKKNSRKRFFIFGPKSQDEKEYLNATTLEHPGILMEHREDAQILFDAINTLTENQKTAFLLSKVEGLPNPEIAAVMEVSISAVESLVFRAKASLQEKLGEKFETYRKKKK</sequence>
<dbReference type="PROSITE" id="PS01063">
    <property type="entry name" value="SIGMA70_ECF"/>
    <property type="match status" value="1"/>
</dbReference>
<evidence type="ECO:0000256" key="5">
    <source>
        <dbReference type="ARBA" id="ARBA00023163"/>
    </source>
</evidence>
<dbReference type="InterPro" id="IPR013324">
    <property type="entry name" value="RNA_pol_sigma_r3/r4-like"/>
</dbReference>
<dbReference type="InterPro" id="IPR014284">
    <property type="entry name" value="RNA_pol_sigma-70_dom"/>
</dbReference>
<evidence type="ECO:0000256" key="4">
    <source>
        <dbReference type="ARBA" id="ARBA00023125"/>
    </source>
</evidence>
<evidence type="ECO:0000256" key="1">
    <source>
        <dbReference type="ARBA" id="ARBA00010641"/>
    </source>
</evidence>
<dbReference type="InterPro" id="IPR007627">
    <property type="entry name" value="RNA_pol_sigma70_r2"/>
</dbReference>
<dbReference type="Proteomes" id="UP001230035">
    <property type="component" value="Unassembled WGS sequence"/>
</dbReference>
<keyword evidence="10" id="KW-1185">Reference proteome</keyword>
<dbReference type="NCBIfam" id="TIGR02937">
    <property type="entry name" value="sigma70-ECF"/>
    <property type="match status" value="1"/>
</dbReference>
<evidence type="ECO:0000313" key="9">
    <source>
        <dbReference type="EMBL" id="MDI9258347.1"/>
    </source>
</evidence>
<keyword evidence="3 6" id="KW-0731">Sigma factor</keyword>
<dbReference type="InterPro" id="IPR036388">
    <property type="entry name" value="WH-like_DNA-bd_sf"/>
</dbReference>
<reference evidence="9 10" key="1">
    <citation type="submission" date="2023-05" db="EMBL/GenBank/DDBJ databases">
        <title>Flavobacterium sedimenti sp. nov., isolated from the sediment.</title>
        <authorList>
            <person name="Wu N."/>
        </authorList>
    </citation>
    <scope>NUCLEOTIDE SEQUENCE [LARGE SCALE GENOMIC DNA]</scope>
    <source>
        <strain evidence="9 10">YZ-48</strain>
    </source>
</reference>
<dbReference type="SUPFAM" id="SSF88946">
    <property type="entry name" value="Sigma2 domain of RNA polymerase sigma factors"/>
    <property type="match status" value="1"/>
</dbReference>
<dbReference type="Gene3D" id="1.10.1740.10">
    <property type="match status" value="1"/>
</dbReference>
<keyword evidence="4 6" id="KW-0238">DNA-binding</keyword>
<dbReference type="CDD" id="cd06171">
    <property type="entry name" value="Sigma70_r4"/>
    <property type="match status" value="1"/>
</dbReference>
<evidence type="ECO:0000256" key="6">
    <source>
        <dbReference type="RuleBase" id="RU000716"/>
    </source>
</evidence>
<gene>
    <name evidence="9" type="ORF">QHT84_13055</name>
</gene>
<evidence type="ECO:0000259" key="8">
    <source>
        <dbReference type="Pfam" id="PF08281"/>
    </source>
</evidence>
<dbReference type="InterPro" id="IPR013325">
    <property type="entry name" value="RNA_pol_sigma_r2"/>
</dbReference>
<dbReference type="SUPFAM" id="SSF88659">
    <property type="entry name" value="Sigma3 and sigma4 domains of RNA polymerase sigma factors"/>
    <property type="match status" value="1"/>
</dbReference>
<dbReference type="Pfam" id="PF08281">
    <property type="entry name" value="Sigma70_r4_2"/>
    <property type="match status" value="1"/>
</dbReference>
<comment type="similarity">
    <text evidence="1 6">Belongs to the sigma-70 factor family. ECF subfamily.</text>
</comment>
<evidence type="ECO:0000256" key="2">
    <source>
        <dbReference type="ARBA" id="ARBA00023015"/>
    </source>
</evidence>
<feature type="domain" description="RNA polymerase sigma-70 region 2" evidence="7">
    <location>
        <begin position="11"/>
        <end position="77"/>
    </location>
</feature>
<proteinExistence type="inferred from homology"/>
<name>A0ABT6XU47_9FLAO</name>
<dbReference type="Gene3D" id="1.10.10.10">
    <property type="entry name" value="Winged helix-like DNA-binding domain superfamily/Winged helix DNA-binding domain"/>
    <property type="match status" value="1"/>
</dbReference>
<evidence type="ECO:0000313" key="10">
    <source>
        <dbReference type="Proteomes" id="UP001230035"/>
    </source>
</evidence>
<dbReference type="InterPro" id="IPR000838">
    <property type="entry name" value="RNA_pol_sigma70_ECF_CS"/>
</dbReference>
<keyword evidence="5 6" id="KW-0804">Transcription</keyword>
<organism evidence="9 10">
    <name type="scientific">Flavobacterium sedimenticola</name>
    <dbReference type="NCBI Taxonomy" id="3043286"/>
    <lineage>
        <taxon>Bacteria</taxon>
        <taxon>Pseudomonadati</taxon>
        <taxon>Bacteroidota</taxon>
        <taxon>Flavobacteriia</taxon>
        <taxon>Flavobacteriales</taxon>
        <taxon>Flavobacteriaceae</taxon>
        <taxon>Flavobacterium</taxon>
    </lineage>
</organism>
<evidence type="ECO:0000256" key="3">
    <source>
        <dbReference type="ARBA" id="ARBA00023082"/>
    </source>
</evidence>
<protein>
    <recommendedName>
        <fullName evidence="6">RNA polymerase sigma factor</fullName>
    </recommendedName>
</protein>
<dbReference type="Pfam" id="PF04542">
    <property type="entry name" value="Sigma70_r2"/>
    <property type="match status" value="1"/>
</dbReference>